<evidence type="ECO:0000313" key="3">
    <source>
        <dbReference type="Proteomes" id="UP000734343"/>
    </source>
</evidence>
<dbReference type="Proteomes" id="UP000734343">
    <property type="component" value="Unassembled WGS sequence"/>
</dbReference>
<organism evidence="2 3">
    <name type="scientific">Rahnella bonaserana</name>
    <dbReference type="NCBI Taxonomy" id="2816248"/>
    <lineage>
        <taxon>Bacteria</taxon>
        <taxon>Pseudomonadati</taxon>
        <taxon>Pseudomonadota</taxon>
        <taxon>Gammaproteobacteria</taxon>
        <taxon>Enterobacterales</taxon>
        <taxon>Yersiniaceae</taxon>
        <taxon>Rahnella</taxon>
    </lineage>
</organism>
<feature type="transmembrane region" description="Helical" evidence="1">
    <location>
        <begin position="104"/>
        <end position="128"/>
    </location>
</feature>
<feature type="transmembrane region" description="Helical" evidence="1">
    <location>
        <begin position="140"/>
        <end position="161"/>
    </location>
</feature>
<keyword evidence="3" id="KW-1185">Reference proteome</keyword>
<dbReference type="RefSeq" id="WP_217172666.1">
    <property type="nucleotide sequence ID" value="NZ_CP126169.1"/>
</dbReference>
<comment type="caution">
    <text evidence="2">The sequence shown here is derived from an EMBL/GenBank/DDBJ whole genome shotgun (WGS) entry which is preliminary data.</text>
</comment>
<sequence>MAAYVLKGLRVLGFLTLFAISSKLYFFIYGDTAILNGNTAFQVAGLFNNNPTPEDAYAISDYAVLVVNIIVAIVAYSVGINLIPIKNLLGKGFSQHIANIAKGIALRILKVVSVIGLFALFVCCIDYDRFVSPDAEYGPALVFAITTFLTLMGYGLFVYMLRRLMRKKRPESQAGHLRK</sequence>
<evidence type="ECO:0000256" key="1">
    <source>
        <dbReference type="SAM" id="Phobius"/>
    </source>
</evidence>
<gene>
    <name evidence="2" type="ORF">J1778_07735</name>
</gene>
<proteinExistence type="predicted"/>
<keyword evidence="1" id="KW-0812">Transmembrane</keyword>
<accession>A0ABS6LSU3</accession>
<evidence type="ECO:0000313" key="2">
    <source>
        <dbReference type="EMBL" id="MBU9855172.1"/>
    </source>
</evidence>
<keyword evidence="1" id="KW-1133">Transmembrane helix</keyword>
<reference evidence="2 3" key="1">
    <citation type="submission" date="2021-03" db="EMBL/GenBank/DDBJ databases">
        <title>Five novel Rahnella species.</title>
        <authorList>
            <person name="Brady C."/>
            <person name="Asselin J."/>
            <person name="Beer S."/>
            <person name="Bruberg M.B."/>
            <person name="Crampton B."/>
            <person name="Venter S."/>
            <person name="Arnold D."/>
            <person name="Denman S."/>
        </authorList>
    </citation>
    <scope>NUCLEOTIDE SEQUENCE [LARGE SCALE GENOMIC DNA]</scope>
    <source>
        <strain evidence="2 3">H11b</strain>
    </source>
</reference>
<feature type="transmembrane region" description="Helical" evidence="1">
    <location>
        <begin position="62"/>
        <end position="83"/>
    </location>
</feature>
<feature type="transmembrane region" description="Helical" evidence="1">
    <location>
        <begin position="12"/>
        <end position="29"/>
    </location>
</feature>
<protein>
    <recommendedName>
        <fullName evidence="4">DUF2975 domain-containing protein</fullName>
    </recommendedName>
</protein>
<evidence type="ECO:0008006" key="4">
    <source>
        <dbReference type="Google" id="ProtNLM"/>
    </source>
</evidence>
<keyword evidence="1" id="KW-0472">Membrane</keyword>
<name>A0ABS6LSU3_9GAMM</name>
<dbReference type="EMBL" id="JAFMOW010000057">
    <property type="protein sequence ID" value="MBU9855172.1"/>
    <property type="molecule type" value="Genomic_DNA"/>
</dbReference>